<dbReference type="InterPro" id="IPR003439">
    <property type="entry name" value="ABC_transporter-like_ATP-bd"/>
</dbReference>
<dbReference type="PROSITE" id="PS51866">
    <property type="entry name" value="MOP"/>
    <property type="match status" value="1"/>
</dbReference>
<organism evidence="8 9">
    <name type="scientific">Austwickia chelonae NBRC 105200</name>
    <dbReference type="NCBI Taxonomy" id="1184607"/>
    <lineage>
        <taxon>Bacteria</taxon>
        <taxon>Bacillati</taxon>
        <taxon>Actinomycetota</taxon>
        <taxon>Actinomycetes</taxon>
        <taxon>Micrococcales</taxon>
        <taxon>Dermatophilaceae</taxon>
        <taxon>Austwickia</taxon>
    </lineage>
</organism>
<keyword evidence="1" id="KW-0813">Transport</keyword>
<dbReference type="Gene3D" id="2.40.50.100">
    <property type="match status" value="1"/>
</dbReference>
<evidence type="ECO:0000256" key="4">
    <source>
        <dbReference type="ARBA" id="ARBA00022840"/>
    </source>
</evidence>
<evidence type="ECO:0000259" key="6">
    <source>
        <dbReference type="PROSITE" id="PS50893"/>
    </source>
</evidence>
<keyword evidence="4 8" id="KW-0067">ATP-binding</keyword>
<evidence type="ECO:0000259" key="7">
    <source>
        <dbReference type="PROSITE" id="PS51866"/>
    </source>
</evidence>
<dbReference type="GO" id="GO:0005524">
    <property type="term" value="F:ATP binding"/>
    <property type="evidence" value="ECO:0007669"/>
    <property type="project" value="UniProtKB-KW"/>
</dbReference>
<keyword evidence="9" id="KW-1185">Reference proteome</keyword>
<keyword evidence="3" id="KW-0547">Nucleotide-binding</keyword>
<evidence type="ECO:0000313" key="8">
    <source>
        <dbReference type="EMBL" id="GAB78395.1"/>
    </source>
</evidence>
<dbReference type="GO" id="GO:0015689">
    <property type="term" value="P:molybdate ion transport"/>
    <property type="evidence" value="ECO:0007669"/>
    <property type="project" value="InterPro"/>
</dbReference>
<evidence type="ECO:0000313" key="9">
    <source>
        <dbReference type="Proteomes" id="UP000008495"/>
    </source>
</evidence>
<feature type="domain" description="ABC transporter" evidence="6">
    <location>
        <begin position="1"/>
        <end position="235"/>
    </location>
</feature>
<dbReference type="InterPro" id="IPR008995">
    <property type="entry name" value="Mo/tungstate-bd_C_term_dom"/>
</dbReference>
<protein>
    <submittedName>
        <fullName evidence="8">Molybdate ABC transporter ATP-binding protein</fullName>
    </submittedName>
</protein>
<dbReference type="InterPro" id="IPR017871">
    <property type="entry name" value="ABC_transporter-like_CS"/>
</dbReference>
<dbReference type="Pfam" id="PF00005">
    <property type="entry name" value="ABC_tran"/>
    <property type="match status" value="1"/>
</dbReference>
<dbReference type="Gene3D" id="3.40.50.300">
    <property type="entry name" value="P-loop containing nucleotide triphosphate hydrolases"/>
    <property type="match status" value="1"/>
</dbReference>
<dbReference type="Proteomes" id="UP000008495">
    <property type="component" value="Unassembled WGS sequence"/>
</dbReference>
<sequence length="356" mass="37730">MTTPALAVHARLTDRDLHLDLDVRRGDTVAVVGPNGAGKTSLLRLVTGQLRPTTGTVHIDGDLVSGPERHLPTHRRQIALLDQRPLLFDHLDVLDNVAFGLRATGTRRAPARTRARAHLDKVGCAALADRRTWQISGGQAQRVALARALATEPRLLLLDEPMAALDITVAASTRSLLREILTDSERTALLVTHDVIDALALADRLVVVDEGHIAAEGKVTDLLTRPRTAFLADLVGVNLLHGIATGPDRIDLDGTSLTGMPTGHPLHVGRETLATIPPAAVGVHLVDPGGSPRNHLPAVVTGVEPRGALARVTAALPGGDMMSADLTAAAVVELDLRPGVPVRLVVKATQVCLYER</sequence>
<feature type="domain" description="Mop" evidence="7">
    <location>
        <begin position="289"/>
        <end position="355"/>
    </location>
</feature>
<dbReference type="PROSITE" id="PS50893">
    <property type="entry name" value="ABC_TRANSPORTER_2"/>
    <property type="match status" value="1"/>
</dbReference>
<dbReference type="InterPro" id="IPR050093">
    <property type="entry name" value="ABC_SmlMolc_Importer"/>
</dbReference>
<dbReference type="Pfam" id="PF03459">
    <property type="entry name" value="TOBE"/>
    <property type="match status" value="1"/>
</dbReference>
<dbReference type="AlphaFoldDB" id="K6VSS5"/>
<dbReference type="PANTHER" id="PTHR42781:SF4">
    <property type="entry name" value="SPERMIDINE_PUTRESCINE IMPORT ATP-BINDING PROTEIN POTA"/>
    <property type="match status" value="1"/>
</dbReference>
<dbReference type="SUPFAM" id="SSF52540">
    <property type="entry name" value="P-loop containing nucleoside triphosphate hydrolases"/>
    <property type="match status" value="1"/>
</dbReference>
<comment type="caution">
    <text evidence="8">The sequence shown here is derived from an EMBL/GenBank/DDBJ whole genome shotgun (WGS) entry which is preliminary data.</text>
</comment>
<evidence type="ECO:0000256" key="5">
    <source>
        <dbReference type="PROSITE-ProRule" id="PRU01213"/>
    </source>
</evidence>
<dbReference type="SUPFAM" id="SSF50331">
    <property type="entry name" value="MOP-like"/>
    <property type="match status" value="1"/>
</dbReference>
<evidence type="ECO:0000256" key="1">
    <source>
        <dbReference type="ARBA" id="ARBA00022448"/>
    </source>
</evidence>
<accession>K6VSS5</accession>
<dbReference type="PROSITE" id="PS00211">
    <property type="entry name" value="ABC_TRANSPORTER_1"/>
    <property type="match status" value="1"/>
</dbReference>
<reference evidence="8 9" key="1">
    <citation type="submission" date="2012-08" db="EMBL/GenBank/DDBJ databases">
        <title>Whole genome shotgun sequence of Austwickia chelonae NBRC 105200.</title>
        <authorList>
            <person name="Yoshida I."/>
            <person name="Hosoyama A."/>
            <person name="Tsuchikane K."/>
            <person name="Katsumata H."/>
            <person name="Ando Y."/>
            <person name="Ohji S."/>
            <person name="Hamada M."/>
            <person name="Tamura T."/>
            <person name="Yamazoe A."/>
            <person name="Yamazaki S."/>
            <person name="Fujita N."/>
        </authorList>
    </citation>
    <scope>NUCLEOTIDE SEQUENCE [LARGE SCALE GENOMIC DNA]</scope>
    <source>
        <strain evidence="8 9">NBRC 105200</strain>
    </source>
</reference>
<dbReference type="eggNOG" id="COG3842">
    <property type="taxonomic scope" value="Bacteria"/>
</dbReference>
<dbReference type="InterPro" id="IPR005116">
    <property type="entry name" value="Transp-assoc_OB_typ1"/>
</dbReference>
<dbReference type="InterPro" id="IPR003593">
    <property type="entry name" value="AAA+_ATPase"/>
</dbReference>
<dbReference type="STRING" id="100225.SAMN05421595_2661"/>
<name>K6VSS5_9MICO</name>
<dbReference type="EMBL" id="BAGZ01000009">
    <property type="protein sequence ID" value="GAB78395.1"/>
    <property type="molecule type" value="Genomic_DNA"/>
</dbReference>
<dbReference type="PANTHER" id="PTHR42781">
    <property type="entry name" value="SPERMIDINE/PUTRESCINE IMPORT ATP-BINDING PROTEIN POTA"/>
    <property type="match status" value="1"/>
</dbReference>
<evidence type="ECO:0000256" key="2">
    <source>
        <dbReference type="ARBA" id="ARBA00022505"/>
    </source>
</evidence>
<dbReference type="RefSeq" id="WP_006503150.1">
    <property type="nucleotide sequence ID" value="NZ_BAGZ01000009.1"/>
</dbReference>
<keyword evidence="2 5" id="KW-0500">Molybdenum</keyword>
<dbReference type="SMART" id="SM00382">
    <property type="entry name" value="AAA"/>
    <property type="match status" value="1"/>
</dbReference>
<dbReference type="InterPro" id="IPR004606">
    <property type="entry name" value="Mop_domain"/>
</dbReference>
<dbReference type="GO" id="GO:0016887">
    <property type="term" value="F:ATP hydrolysis activity"/>
    <property type="evidence" value="ECO:0007669"/>
    <property type="project" value="InterPro"/>
</dbReference>
<proteinExistence type="predicted"/>
<gene>
    <name evidence="8" type="primary">modC</name>
    <name evidence="8" type="ORF">AUCHE_09_00010</name>
</gene>
<dbReference type="InterPro" id="IPR027417">
    <property type="entry name" value="P-loop_NTPase"/>
</dbReference>
<evidence type="ECO:0000256" key="3">
    <source>
        <dbReference type="ARBA" id="ARBA00022741"/>
    </source>
</evidence>
<dbReference type="OrthoDB" id="9112331at2"/>